<gene>
    <name evidence="1" type="ORF">OC842_007953</name>
</gene>
<name>A0AAN6G563_9BASI</name>
<keyword evidence="2" id="KW-1185">Reference proteome</keyword>
<proteinExistence type="predicted"/>
<reference evidence="1" key="1">
    <citation type="journal article" date="2023" name="PhytoFront">
        <title>Draft Genome Resources of Seven Strains of Tilletia horrida, Causal Agent of Kernel Smut of Rice.</title>
        <authorList>
            <person name="Khanal S."/>
            <person name="Antony Babu S."/>
            <person name="Zhou X.G."/>
        </authorList>
    </citation>
    <scope>NUCLEOTIDE SEQUENCE</scope>
    <source>
        <strain evidence="1">TX3</strain>
    </source>
</reference>
<comment type="caution">
    <text evidence="1">The sequence shown here is derived from an EMBL/GenBank/DDBJ whole genome shotgun (WGS) entry which is preliminary data.</text>
</comment>
<dbReference type="AlphaFoldDB" id="A0AAN6G563"/>
<dbReference type="Proteomes" id="UP001176521">
    <property type="component" value="Unassembled WGS sequence"/>
</dbReference>
<protein>
    <submittedName>
        <fullName evidence="1">Uncharacterized protein</fullName>
    </submittedName>
</protein>
<evidence type="ECO:0000313" key="1">
    <source>
        <dbReference type="EMBL" id="KAK0517935.1"/>
    </source>
</evidence>
<sequence>MSDPRVEPPPDPEVLAALAAAGLSYRTEQQALICTPCKTAIYKKSAIRHLGLQHPSIEKSVQLAAAAALKTIQPIDPNKLPVPAAIVPAVDFLSSLSPGWISSELSEFLREGQAFSVRCCQAVARGSGGAGVNPAVKMFICALMRFPDLFARAYARVQEALPGFKLPEPNLNSARPPREWMEESNDMRLEGFKVYKGLWLVIALLGL</sequence>
<evidence type="ECO:0000313" key="2">
    <source>
        <dbReference type="Proteomes" id="UP001176521"/>
    </source>
</evidence>
<dbReference type="EMBL" id="JAPDMQ010001515">
    <property type="protein sequence ID" value="KAK0517935.1"/>
    <property type="molecule type" value="Genomic_DNA"/>
</dbReference>
<accession>A0AAN6G563</accession>
<organism evidence="1 2">
    <name type="scientific">Tilletia horrida</name>
    <dbReference type="NCBI Taxonomy" id="155126"/>
    <lineage>
        <taxon>Eukaryota</taxon>
        <taxon>Fungi</taxon>
        <taxon>Dikarya</taxon>
        <taxon>Basidiomycota</taxon>
        <taxon>Ustilaginomycotina</taxon>
        <taxon>Exobasidiomycetes</taxon>
        <taxon>Tilletiales</taxon>
        <taxon>Tilletiaceae</taxon>
        <taxon>Tilletia</taxon>
    </lineage>
</organism>